<gene>
    <name evidence="2" type="ORF">EYB53_000015</name>
</gene>
<accession>A0ABS4D3T4</accession>
<sequence>MTTGPVSQHTPPPPPTTRPWSPRQARWLLRKPEVKLTPAQQAYIQQLGLVCPDIVVAQGLIVAFTQLVRKRDNAAFCPWLTAAQESGLPKLIEFTKSIVRDRASVEAALTYRW</sequence>
<evidence type="ECO:0000313" key="2">
    <source>
        <dbReference type="EMBL" id="MBP1464084.1"/>
    </source>
</evidence>
<evidence type="ECO:0000313" key="3">
    <source>
        <dbReference type="Proteomes" id="UP001193081"/>
    </source>
</evidence>
<dbReference type="Proteomes" id="UP001193081">
    <property type="component" value="Unassembled WGS sequence"/>
</dbReference>
<keyword evidence="3" id="KW-1185">Reference proteome</keyword>
<reference evidence="2 3" key="1">
    <citation type="submission" date="2021-03" db="EMBL/GenBank/DDBJ databases">
        <authorList>
            <person name="Grouzdev D.S."/>
        </authorList>
    </citation>
    <scope>NUCLEOTIDE SEQUENCE [LARGE SCALE GENOMIC DNA]</scope>
    <source>
        <strain evidence="2 3">M50-1</strain>
    </source>
</reference>
<evidence type="ECO:0000256" key="1">
    <source>
        <dbReference type="SAM" id="MobiDB-lite"/>
    </source>
</evidence>
<proteinExistence type="predicted"/>
<dbReference type="EMBL" id="SIJK02000001">
    <property type="protein sequence ID" value="MBP1464084.1"/>
    <property type="molecule type" value="Genomic_DNA"/>
</dbReference>
<name>A0ABS4D3T4_9CHLR</name>
<feature type="region of interest" description="Disordered" evidence="1">
    <location>
        <begin position="1"/>
        <end position="22"/>
    </location>
</feature>
<comment type="caution">
    <text evidence="2">The sequence shown here is derived from an EMBL/GenBank/DDBJ whole genome shotgun (WGS) entry which is preliminary data.</text>
</comment>
<protein>
    <submittedName>
        <fullName evidence="2">Transposase</fullName>
    </submittedName>
</protein>
<organism evidence="2 3">
    <name type="scientific">Candidatus Chloroploca mongolica</name>
    <dbReference type="NCBI Taxonomy" id="2528176"/>
    <lineage>
        <taxon>Bacteria</taxon>
        <taxon>Bacillati</taxon>
        <taxon>Chloroflexota</taxon>
        <taxon>Chloroflexia</taxon>
        <taxon>Chloroflexales</taxon>
        <taxon>Chloroflexineae</taxon>
        <taxon>Oscillochloridaceae</taxon>
        <taxon>Candidatus Chloroploca</taxon>
    </lineage>
</organism>